<evidence type="ECO:0000259" key="10">
    <source>
        <dbReference type="Pfam" id="PF01512"/>
    </source>
</evidence>
<dbReference type="SUPFAM" id="SSF140490">
    <property type="entry name" value="Nqo1C-terminal domain-like"/>
    <property type="match status" value="1"/>
</dbReference>
<gene>
    <name evidence="13" type="ORF">GCM10010468_27640</name>
</gene>
<dbReference type="InterPro" id="IPR050837">
    <property type="entry name" value="ComplexI_51kDa_subunit"/>
</dbReference>
<comment type="caution">
    <text evidence="13">The sequence shown here is derived from an EMBL/GenBank/DDBJ whole genome shotgun (WGS) entry which is preliminary data.</text>
</comment>
<evidence type="ECO:0000256" key="5">
    <source>
        <dbReference type="ARBA" id="ARBA00022630"/>
    </source>
</evidence>
<comment type="similarity">
    <text evidence="3">Belongs to the complex I 51 kDa subunit family.</text>
</comment>
<dbReference type="InterPro" id="IPR037207">
    <property type="entry name" value="Nuop51_4Fe4S-bd_sf"/>
</dbReference>
<dbReference type="PANTHER" id="PTHR11780:SF10">
    <property type="entry name" value="NADH DEHYDROGENASE [UBIQUINONE] FLAVOPROTEIN 1, MITOCHONDRIAL"/>
    <property type="match status" value="1"/>
</dbReference>
<evidence type="ECO:0000256" key="8">
    <source>
        <dbReference type="ARBA" id="ARBA00023004"/>
    </source>
</evidence>
<evidence type="ECO:0000256" key="9">
    <source>
        <dbReference type="ARBA" id="ARBA00023014"/>
    </source>
</evidence>
<keyword evidence="6" id="KW-0288">FMN</keyword>
<evidence type="ECO:0000256" key="4">
    <source>
        <dbReference type="ARBA" id="ARBA00022485"/>
    </source>
</evidence>
<dbReference type="Gene3D" id="1.20.1440.230">
    <property type="entry name" value="NADH-ubiquinone oxidoreductase 51kDa subunit, iron-sulphur binding domain"/>
    <property type="match status" value="1"/>
</dbReference>
<reference evidence="14" key="1">
    <citation type="journal article" date="2019" name="Int. J. Syst. Evol. Microbiol.">
        <title>The Global Catalogue of Microorganisms (GCM) 10K type strain sequencing project: providing services to taxonomists for standard genome sequencing and annotation.</title>
        <authorList>
            <consortium name="The Broad Institute Genomics Platform"/>
            <consortium name="The Broad Institute Genome Sequencing Center for Infectious Disease"/>
            <person name="Wu L."/>
            <person name="Ma J."/>
        </authorList>
    </citation>
    <scope>NUCLEOTIDE SEQUENCE [LARGE SCALE GENOMIC DNA]</scope>
    <source>
        <strain evidence="14">JCM 9377</strain>
    </source>
</reference>
<dbReference type="EMBL" id="BAAAUV010000006">
    <property type="protein sequence ID" value="GAA3209965.1"/>
    <property type="molecule type" value="Genomic_DNA"/>
</dbReference>
<proteinExistence type="inferred from homology"/>
<evidence type="ECO:0000313" key="13">
    <source>
        <dbReference type="EMBL" id="GAA3209965.1"/>
    </source>
</evidence>
<keyword evidence="4" id="KW-0004">4Fe-4S</keyword>
<dbReference type="InterPro" id="IPR019554">
    <property type="entry name" value="Soluble_ligand-bd"/>
</dbReference>
<feature type="domain" description="NADH-ubiquinone oxidoreductase 51kDa subunit iron-sulphur binding" evidence="12">
    <location>
        <begin position="225"/>
        <end position="302"/>
    </location>
</feature>
<evidence type="ECO:0000259" key="11">
    <source>
        <dbReference type="Pfam" id="PF10531"/>
    </source>
</evidence>
<feature type="domain" description="NADH-ubiquinone oxidoreductase 51kDa subunit FMN-binding" evidence="10">
    <location>
        <begin position="8"/>
        <end position="117"/>
    </location>
</feature>
<comment type="cofactor">
    <cofactor evidence="2">
        <name>[4Fe-4S] cluster</name>
        <dbReference type="ChEBI" id="CHEBI:49883"/>
    </cofactor>
</comment>
<dbReference type="Pfam" id="PF10589">
    <property type="entry name" value="NADH_4Fe-4S"/>
    <property type="match status" value="1"/>
</dbReference>
<evidence type="ECO:0000256" key="6">
    <source>
        <dbReference type="ARBA" id="ARBA00022643"/>
    </source>
</evidence>
<evidence type="ECO:0000259" key="12">
    <source>
        <dbReference type="Pfam" id="PF10589"/>
    </source>
</evidence>
<keyword evidence="8" id="KW-0408">Iron</keyword>
<evidence type="ECO:0000256" key="1">
    <source>
        <dbReference type="ARBA" id="ARBA00001917"/>
    </source>
</evidence>
<evidence type="ECO:0000256" key="2">
    <source>
        <dbReference type="ARBA" id="ARBA00001966"/>
    </source>
</evidence>
<organism evidence="13 14">
    <name type="scientific">Actinocorallia longicatena</name>
    <dbReference type="NCBI Taxonomy" id="111803"/>
    <lineage>
        <taxon>Bacteria</taxon>
        <taxon>Bacillati</taxon>
        <taxon>Actinomycetota</taxon>
        <taxon>Actinomycetes</taxon>
        <taxon>Streptosporangiales</taxon>
        <taxon>Thermomonosporaceae</taxon>
        <taxon>Actinocorallia</taxon>
    </lineage>
</organism>
<evidence type="ECO:0000256" key="3">
    <source>
        <dbReference type="ARBA" id="ARBA00007523"/>
    </source>
</evidence>
<keyword evidence="9" id="KW-0411">Iron-sulfur</keyword>
<keyword evidence="14" id="KW-1185">Reference proteome</keyword>
<feature type="domain" description="Soluble ligand binding" evidence="11">
    <location>
        <begin position="144"/>
        <end position="172"/>
    </location>
</feature>
<dbReference type="InterPro" id="IPR037225">
    <property type="entry name" value="Nuo51_FMN-bd_sf"/>
</dbReference>
<dbReference type="SUPFAM" id="SSF142984">
    <property type="entry name" value="Nqo1 middle domain-like"/>
    <property type="match status" value="1"/>
</dbReference>
<evidence type="ECO:0000313" key="14">
    <source>
        <dbReference type="Proteomes" id="UP001501237"/>
    </source>
</evidence>
<dbReference type="Pfam" id="PF01512">
    <property type="entry name" value="Complex1_51K"/>
    <property type="match status" value="1"/>
</dbReference>
<dbReference type="Proteomes" id="UP001501237">
    <property type="component" value="Unassembled WGS sequence"/>
</dbReference>
<keyword evidence="5" id="KW-0285">Flavoprotein</keyword>
<protein>
    <submittedName>
        <fullName evidence="13">NADH-ubiquinone oxidoreductase-F iron-sulfur binding region domain-containing protein</fullName>
    </submittedName>
</protein>
<evidence type="ECO:0000256" key="7">
    <source>
        <dbReference type="ARBA" id="ARBA00022723"/>
    </source>
</evidence>
<sequence>MASVRGCSTVIVNGMEGEPLSEKDGWLLTHAPHLVADGAIAAAELLGAREIVLAVARDGLAGVLGPRGVRVVRGPDRYLSGQESALAGWVRGGRPVPAARRPADRGIFVSNAETFAHLGLIARHGADWFRSAGTAAAPGTLLLTISGAVARPGVVEVPVGSPLAPLIAGSSGAVLTGGYGGAWIGAQGARSLWLEPEAMRERGAVLGPGIVSVLPATVSGLSDTRRIVRWMAAQGAGQCGPCRFGLPAVAADLDALDLDPGALPRLRARAELLRGRGGCAHPDGVERLVSSALDVFAHELRAAA</sequence>
<dbReference type="InterPro" id="IPR011538">
    <property type="entry name" value="Nuo51_FMN-bd"/>
</dbReference>
<dbReference type="Gene3D" id="3.40.50.11540">
    <property type="entry name" value="NADH-ubiquinone oxidoreductase 51kDa subunit"/>
    <property type="match status" value="2"/>
</dbReference>
<keyword evidence="7" id="KW-0479">Metal-binding</keyword>
<dbReference type="PANTHER" id="PTHR11780">
    <property type="entry name" value="NADH-UBIQUINONE OXIDOREDUCTASE FLAVOPROTEIN 1 NDUFV1"/>
    <property type="match status" value="1"/>
</dbReference>
<name>A0ABP6QAH9_9ACTN</name>
<accession>A0ABP6QAH9</accession>
<dbReference type="Gene3D" id="3.10.20.600">
    <property type="match status" value="1"/>
</dbReference>
<dbReference type="SUPFAM" id="SSF142019">
    <property type="entry name" value="Nqo1 FMN-binding domain-like"/>
    <property type="match status" value="1"/>
</dbReference>
<dbReference type="Pfam" id="PF10531">
    <property type="entry name" value="SLBB"/>
    <property type="match status" value="1"/>
</dbReference>
<dbReference type="InterPro" id="IPR019575">
    <property type="entry name" value="Nuop51_4Fe4S-bd"/>
</dbReference>
<comment type="cofactor">
    <cofactor evidence="1">
        <name>FMN</name>
        <dbReference type="ChEBI" id="CHEBI:58210"/>
    </cofactor>
</comment>